<evidence type="ECO:0000313" key="3">
    <source>
        <dbReference type="Proteomes" id="UP000298061"/>
    </source>
</evidence>
<comment type="caution">
    <text evidence="2">The sequence shown here is derived from an EMBL/GenBank/DDBJ whole genome shotgun (WGS) entry which is preliminary data.</text>
</comment>
<dbReference type="AlphaFoldDB" id="A0A4Y9ZMC5"/>
<feature type="region of interest" description="Disordered" evidence="1">
    <location>
        <begin position="1"/>
        <end position="61"/>
    </location>
</feature>
<dbReference type="OrthoDB" id="2677917at2759"/>
<evidence type="ECO:0000256" key="1">
    <source>
        <dbReference type="SAM" id="MobiDB-lite"/>
    </source>
</evidence>
<dbReference type="EMBL" id="SFCI01001348">
    <property type="protein sequence ID" value="TFY76016.1"/>
    <property type="molecule type" value="Genomic_DNA"/>
</dbReference>
<name>A0A4Y9ZMC5_9AGAM</name>
<keyword evidence="3" id="KW-1185">Reference proteome</keyword>
<evidence type="ECO:0000313" key="2">
    <source>
        <dbReference type="EMBL" id="TFY76016.1"/>
    </source>
</evidence>
<dbReference type="Proteomes" id="UP000298061">
    <property type="component" value="Unassembled WGS sequence"/>
</dbReference>
<gene>
    <name evidence="2" type="ORF">EWM64_g7993</name>
</gene>
<organism evidence="2 3">
    <name type="scientific">Hericium alpestre</name>
    <dbReference type="NCBI Taxonomy" id="135208"/>
    <lineage>
        <taxon>Eukaryota</taxon>
        <taxon>Fungi</taxon>
        <taxon>Dikarya</taxon>
        <taxon>Basidiomycota</taxon>
        <taxon>Agaricomycotina</taxon>
        <taxon>Agaricomycetes</taxon>
        <taxon>Russulales</taxon>
        <taxon>Hericiaceae</taxon>
        <taxon>Hericium</taxon>
    </lineage>
</organism>
<sequence length="160" mass="17892">MAGTHSTKQKAPATSDASKKKAHTTLPSSSHAPSVASHQSRQASVASEEDEHTWLEAERVDEVEEFDSEGNLIRTYAVSPNDAAEAEPEDDEAELKCMSTCWTSPMYAFFDLVLTVDYVKDRKCHVFKCSAKGYRQTIWCYLDTGDAQSTRNMHKHVKKC</sequence>
<reference evidence="2 3" key="1">
    <citation type="submission" date="2019-02" db="EMBL/GenBank/DDBJ databases">
        <title>Genome sequencing of the rare red list fungi Hericium alpestre (H. flagellum).</title>
        <authorList>
            <person name="Buettner E."/>
            <person name="Kellner H."/>
        </authorList>
    </citation>
    <scope>NUCLEOTIDE SEQUENCE [LARGE SCALE GENOMIC DNA]</scope>
    <source>
        <strain evidence="2 3">DSM 108284</strain>
    </source>
</reference>
<proteinExistence type="predicted"/>
<feature type="compositionally biased region" description="Low complexity" evidence="1">
    <location>
        <begin position="27"/>
        <end position="40"/>
    </location>
</feature>
<protein>
    <submittedName>
        <fullName evidence="2">Uncharacterized protein</fullName>
    </submittedName>
</protein>
<accession>A0A4Y9ZMC5</accession>